<reference evidence="1 2" key="2">
    <citation type="submission" date="2017-10" db="EMBL/GenBank/DDBJ databases">
        <authorList>
            <person name="Banno H."/>
            <person name="Chua N.-H."/>
        </authorList>
    </citation>
    <scope>NUCLEOTIDE SEQUENCE [LARGE SCALE GENOMIC DNA]</scope>
    <source>
        <strain evidence="1 2">JK626</strain>
    </source>
</reference>
<dbReference type="AlphaFoldDB" id="A0A2G3DTQ9"/>
<protein>
    <submittedName>
        <fullName evidence="1">Uncharacterized protein</fullName>
    </submittedName>
</protein>
<name>A0A2G3DTQ9_9FIRM</name>
<evidence type="ECO:0000313" key="2">
    <source>
        <dbReference type="Proteomes" id="UP000225889"/>
    </source>
</evidence>
<sequence length="260" mass="30215">MGEFLKSNTYLRGLYKHEKLPIYETDEFDFYRCVSFEEKFYGINISTLHAGNLRIGTGRYAKLFPGQKVSYWADSPATARAEVKRYKKTNNLLTFWAYDDSSSTFPTMGNDELLRIVDGRKCGIQELIDKIDEGQSISAGEKQLMEDIMAQSPDCFVYDSRARKGGENYIFLEKGFRKLAIRAVRLRLGNRESKNERTIVCAGTSDYSPYLKSYANYFEPIARVGVDKDYFNSEEYLFRKTNKDVAAERRAEFYKMIRKR</sequence>
<reference evidence="1 2" key="1">
    <citation type="submission" date="2017-10" db="EMBL/GenBank/DDBJ databases">
        <title>Resolving the taxonomy of Roseburia spp., Eubacterium rectale and Agathobacter spp. through phylogenomic analysis.</title>
        <authorList>
            <person name="Sheridan P.O."/>
            <person name="Walker A.W."/>
            <person name="Duncan S.H."/>
            <person name="Scott K.P."/>
            <person name="Toole P.W.O."/>
            <person name="Luis P."/>
            <person name="Flint H.J."/>
        </authorList>
    </citation>
    <scope>NUCLEOTIDE SEQUENCE [LARGE SCALE GENOMIC DNA]</scope>
    <source>
        <strain evidence="1 2">JK626</strain>
    </source>
</reference>
<dbReference type="EMBL" id="PDYF01000024">
    <property type="protein sequence ID" value="PHU34408.1"/>
    <property type="molecule type" value="Genomic_DNA"/>
</dbReference>
<dbReference type="RefSeq" id="WP_099392297.1">
    <property type="nucleotide sequence ID" value="NZ_PDYF01000024.1"/>
</dbReference>
<gene>
    <name evidence="1" type="ORF">CSX01_10130</name>
</gene>
<proteinExistence type="predicted"/>
<organism evidence="1 2">
    <name type="scientific">Pseudobutyrivibrio ruminis</name>
    <dbReference type="NCBI Taxonomy" id="46206"/>
    <lineage>
        <taxon>Bacteria</taxon>
        <taxon>Bacillati</taxon>
        <taxon>Bacillota</taxon>
        <taxon>Clostridia</taxon>
        <taxon>Lachnospirales</taxon>
        <taxon>Lachnospiraceae</taxon>
        <taxon>Pseudobutyrivibrio</taxon>
    </lineage>
</organism>
<evidence type="ECO:0000313" key="1">
    <source>
        <dbReference type="EMBL" id="PHU34408.1"/>
    </source>
</evidence>
<comment type="caution">
    <text evidence="1">The sequence shown here is derived from an EMBL/GenBank/DDBJ whole genome shotgun (WGS) entry which is preliminary data.</text>
</comment>
<dbReference type="Proteomes" id="UP000225889">
    <property type="component" value="Unassembled WGS sequence"/>
</dbReference>
<accession>A0A2G3DTQ9</accession>